<evidence type="ECO:0000313" key="1">
    <source>
        <dbReference type="EMBL" id="QNN79583.1"/>
    </source>
</evidence>
<dbReference type="Proteomes" id="UP000515838">
    <property type="component" value="Chromosome"/>
</dbReference>
<proteinExistence type="predicted"/>
<accession>A0A7G9THK8</accession>
<organism evidence="1 2">
    <name type="scientific">Pseudoxanthomonas mexicana</name>
    <dbReference type="NCBI Taxonomy" id="128785"/>
    <lineage>
        <taxon>Bacteria</taxon>
        <taxon>Pseudomonadati</taxon>
        <taxon>Pseudomonadota</taxon>
        <taxon>Gammaproteobacteria</taxon>
        <taxon>Lysobacterales</taxon>
        <taxon>Lysobacteraceae</taxon>
        <taxon>Pseudoxanthomonas</taxon>
    </lineage>
</organism>
<name>A0A7G9THK8_PSEMX</name>
<reference evidence="1 2" key="1">
    <citation type="submission" date="2020-08" db="EMBL/GenBank/DDBJ databases">
        <title>Streptomycin Non-resistant strain, P. mexicana.</title>
        <authorList>
            <person name="Ganesh-Kumar S."/>
            <person name="Zhe T."/>
            <person name="Yu Z."/>
            <person name="Min Y."/>
        </authorList>
    </citation>
    <scope>NUCLEOTIDE SEQUENCE [LARGE SCALE GENOMIC DNA]</scope>
    <source>
        <strain evidence="1 2">GTZY2</strain>
    </source>
</reference>
<protein>
    <recommendedName>
        <fullName evidence="3">Peptidase inhibitor I78 family protein</fullName>
    </recommendedName>
</protein>
<evidence type="ECO:0008006" key="3">
    <source>
        <dbReference type="Google" id="ProtNLM"/>
    </source>
</evidence>
<gene>
    <name evidence="1" type="ORF">IAE60_03760</name>
</gene>
<sequence length="85" mass="8788">MLALSACVSTPGPQVAGSGRCSDASLGWAVGQTADEATLRRLSGESGAGLVNPIGPSTVVKRDARTDRLRVYIDADNRITAARCE</sequence>
<evidence type="ECO:0000313" key="2">
    <source>
        <dbReference type="Proteomes" id="UP000515838"/>
    </source>
</evidence>
<dbReference type="Gene3D" id="3.30.10.10">
    <property type="entry name" value="Trypsin Inhibitor V, subunit A"/>
    <property type="match status" value="1"/>
</dbReference>
<dbReference type="EMBL" id="CP060731">
    <property type="protein sequence ID" value="QNN79583.1"/>
    <property type="molecule type" value="Genomic_DNA"/>
</dbReference>
<dbReference type="AlphaFoldDB" id="A0A7G9THK8"/>